<evidence type="ECO:0000256" key="6">
    <source>
        <dbReference type="PROSITE-ProRule" id="PRU00433"/>
    </source>
</evidence>
<evidence type="ECO:0000313" key="11">
    <source>
        <dbReference type="Proteomes" id="UP000002431"/>
    </source>
</evidence>
<dbReference type="EMBL" id="CP000359">
    <property type="protein sequence ID" value="ABF46121.1"/>
    <property type="molecule type" value="Genomic_DNA"/>
</dbReference>
<evidence type="ECO:0000259" key="9">
    <source>
        <dbReference type="PROSITE" id="PS51007"/>
    </source>
</evidence>
<keyword evidence="8" id="KW-0472">Membrane</keyword>
<dbReference type="GO" id="GO:0009055">
    <property type="term" value="F:electron transfer activity"/>
    <property type="evidence" value="ECO:0007669"/>
    <property type="project" value="InterPro"/>
</dbReference>
<dbReference type="InterPro" id="IPR009056">
    <property type="entry name" value="Cyt_c-like_dom"/>
</dbReference>
<sequence>MADDNQNTSKVFLWGVILSTVVGVGILALILIGLAPKQEAQGPTNETATQTTPSTAGGQVTAGNGTAGNGTAGSETAASGTAATSSQNNAATDAGGTPGSAGTASPATGAAVAATPQAQDQADAGGTAQAAASEAQQVQYTGFTGDTGQALYAQACQSCHMPGGKGAQGAGRYPALANPRVTSTPYIVTMILNGNGGMPGFGHYLSDEQIAKIVNYVQGDLNGQHNNVTPADVKQLRPQNPDYVIFGESAG</sequence>
<dbReference type="Proteomes" id="UP000002431">
    <property type="component" value="Chromosome"/>
</dbReference>
<dbReference type="PROSITE" id="PS51007">
    <property type="entry name" value="CYTC"/>
    <property type="match status" value="1"/>
</dbReference>
<gene>
    <name evidence="10" type="ordered locus">Dgeo_1826</name>
</gene>
<dbReference type="STRING" id="319795.Dgeo_1826"/>
<evidence type="ECO:0000256" key="2">
    <source>
        <dbReference type="ARBA" id="ARBA00022617"/>
    </source>
</evidence>
<proteinExistence type="predicted"/>
<dbReference type="SUPFAM" id="SSF46626">
    <property type="entry name" value="Cytochrome c"/>
    <property type="match status" value="1"/>
</dbReference>
<evidence type="ECO:0000256" key="4">
    <source>
        <dbReference type="ARBA" id="ARBA00022982"/>
    </source>
</evidence>
<dbReference type="GO" id="GO:0005506">
    <property type="term" value="F:iron ion binding"/>
    <property type="evidence" value="ECO:0007669"/>
    <property type="project" value="InterPro"/>
</dbReference>
<feature type="domain" description="Cytochrome c" evidence="9">
    <location>
        <begin position="143"/>
        <end position="221"/>
    </location>
</feature>
<feature type="compositionally biased region" description="Polar residues" evidence="7">
    <location>
        <begin position="41"/>
        <end position="54"/>
    </location>
</feature>
<dbReference type="Pfam" id="PF13442">
    <property type="entry name" value="Cytochrome_CBB3"/>
    <property type="match status" value="1"/>
</dbReference>
<keyword evidence="5 6" id="KW-0408">Iron</keyword>
<dbReference type="PANTHER" id="PTHR35008:SF4">
    <property type="entry name" value="BLL4482 PROTEIN"/>
    <property type="match status" value="1"/>
</dbReference>
<dbReference type="HOGENOM" id="CLU_1105716_0_0_0"/>
<keyword evidence="11" id="KW-1185">Reference proteome</keyword>
<dbReference type="PANTHER" id="PTHR35008">
    <property type="entry name" value="BLL4482 PROTEIN-RELATED"/>
    <property type="match status" value="1"/>
</dbReference>
<keyword evidence="8" id="KW-1133">Transmembrane helix</keyword>
<feature type="region of interest" description="Disordered" evidence="7">
    <location>
        <begin position="41"/>
        <end position="129"/>
    </location>
</feature>
<feature type="transmembrane region" description="Helical" evidence="8">
    <location>
        <begin position="12"/>
        <end position="35"/>
    </location>
</feature>
<evidence type="ECO:0000256" key="3">
    <source>
        <dbReference type="ARBA" id="ARBA00022723"/>
    </source>
</evidence>
<evidence type="ECO:0000313" key="10">
    <source>
        <dbReference type="EMBL" id="ABF46121.1"/>
    </source>
</evidence>
<dbReference type="PRINTS" id="PR00605">
    <property type="entry name" value="CYTCHROMECIC"/>
</dbReference>
<dbReference type="Gene3D" id="1.10.760.10">
    <property type="entry name" value="Cytochrome c-like domain"/>
    <property type="match status" value="1"/>
</dbReference>
<keyword evidence="3 6" id="KW-0479">Metal-binding</keyword>
<feature type="compositionally biased region" description="Low complexity" evidence="7">
    <location>
        <begin position="55"/>
        <end position="64"/>
    </location>
</feature>
<evidence type="ECO:0000256" key="5">
    <source>
        <dbReference type="ARBA" id="ARBA00023004"/>
    </source>
</evidence>
<keyword evidence="2 6" id="KW-0349">Heme</keyword>
<feature type="compositionally biased region" description="Low complexity" evidence="7">
    <location>
        <begin position="72"/>
        <end position="129"/>
    </location>
</feature>
<evidence type="ECO:0000256" key="1">
    <source>
        <dbReference type="ARBA" id="ARBA00022448"/>
    </source>
</evidence>
<evidence type="ECO:0000256" key="8">
    <source>
        <dbReference type="SAM" id="Phobius"/>
    </source>
</evidence>
<name>Q1IXB3_DEIGD</name>
<organism evidence="10 11">
    <name type="scientific">Deinococcus geothermalis (strain DSM 11300 / CIP 105573 / AG-3a)</name>
    <dbReference type="NCBI Taxonomy" id="319795"/>
    <lineage>
        <taxon>Bacteria</taxon>
        <taxon>Thermotogati</taxon>
        <taxon>Deinococcota</taxon>
        <taxon>Deinococci</taxon>
        <taxon>Deinococcales</taxon>
        <taxon>Deinococcaceae</taxon>
        <taxon>Deinococcus</taxon>
    </lineage>
</organism>
<dbReference type="KEGG" id="dge:Dgeo_1826"/>
<keyword evidence="1" id="KW-0813">Transport</keyword>
<dbReference type="eggNOG" id="COG2010">
    <property type="taxonomic scope" value="Bacteria"/>
</dbReference>
<dbReference type="InterPro" id="IPR051459">
    <property type="entry name" value="Cytochrome_c-type_DH"/>
</dbReference>
<accession>Q1IXB3</accession>
<keyword evidence="8" id="KW-0812">Transmembrane</keyword>
<protein>
    <submittedName>
        <fullName evidence="10">Cytochrome c, class I</fullName>
    </submittedName>
</protein>
<dbReference type="GO" id="GO:0020037">
    <property type="term" value="F:heme binding"/>
    <property type="evidence" value="ECO:0007669"/>
    <property type="project" value="InterPro"/>
</dbReference>
<evidence type="ECO:0000256" key="7">
    <source>
        <dbReference type="SAM" id="MobiDB-lite"/>
    </source>
</evidence>
<dbReference type="RefSeq" id="WP_011530951.1">
    <property type="nucleotide sequence ID" value="NC_008025.1"/>
</dbReference>
<dbReference type="AlphaFoldDB" id="Q1IXB3"/>
<dbReference type="InterPro" id="IPR008168">
    <property type="entry name" value="Cyt_C_IC"/>
</dbReference>
<dbReference type="InterPro" id="IPR036909">
    <property type="entry name" value="Cyt_c-like_dom_sf"/>
</dbReference>
<reference evidence="10" key="1">
    <citation type="submission" date="2006-04" db="EMBL/GenBank/DDBJ databases">
        <title>Complete sequence of chromosome of Deinococcus geothermalis DSM 11300.</title>
        <authorList>
            <consortium name="US DOE Joint Genome Institute"/>
            <person name="Copeland A."/>
            <person name="Lucas S."/>
            <person name="Lapidus A."/>
            <person name="Barry K."/>
            <person name="Detter J.C."/>
            <person name="Glavina del Rio T."/>
            <person name="Hammon N."/>
            <person name="Israni S."/>
            <person name="Dalin E."/>
            <person name="Tice H."/>
            <person name="Pitluck S."/>
            <person name="Brettin T."/>
            <person name="Bruce D."/>
            <person name="Han C."/>
            <person name="Tapia R."/>
            <person name="Saunders E."/>
            <person name="Gilna P."/>
            <person name="Schmutz J."/>
            <person name="Larimer F."/>
            <person name="Land M."/>
            <person name="Hauser L."/>
            <person name="Kyrpides N."/>
            <person name="Kim E."/>
            <person name="Daly M.J."/>
            <person name="Fredrickson J.K."/>
            <person name="Makarova K.S."/>
            <person name="Gaidamakova E.K."/>
            <person name="Zhai M."/>
            <person name="Richardson P."/>
        </authorList>
    </citation>
    <scope>NUCLEOTIDE SEQUENCE</scope>
    <source>
        <strain evidence="10">DSM 11300</strain>
    </source>
</reference>
<keyword evidence="4" id="KW-0249">Electron transport</keyword>